<gene>
    <name evidence="2" type="ORF">STRCI_008543</name>
</gene>
<accession>A0ABY7KQN0</accession>
<feature type="transmembrane region" description="Helical" evidence="1">
    <location>
        <begin position="590"/>
        <end position="610"/>
    </location>
</feature>
<evidence type="ECO:0000256" key="1">
    <source>
        <dbReference type="SAM" id="Phobius"/>
    </source>
</evidence>
<feature type="transmembrane region" description="Helical" evidence="1">
    <location>
        <begin position="466"/>
        <end position="491"/>
    </location>
</feature>
<keyword evidence="1" id="KW-0472">Membrane</keyword>
<evidence type="ECO:0000313" key="2">
    <source>
        <dbReference type="EMBL" id="WAZ26879.1"/>
    </source>
</evidence>
<protein>
    <recommendedName>
        <fullName evidence="4">NACHT domain-containing protein</fullName>
    </recommendedName>
</protein>
<keyword evidence="3" id="KW-1185">Reference proteome</keyword>
<keyword evidence="1" id="KW-0812">Transmembrane</keyword>
<feature type="transmembrane region" description="Helical" evidence="1">
    <location>
        <begin position="401"/>
        <end position="421"/>
    </location>
</feature>
<dbReference type="RefSeq" id="WP_269664365.1">
    <property type="nucleotide sequence ID" value="NZ_CP114413.1"/>
</dbReference>
<dbReference type="EMBL" id="CP114413">
    <property type="protein sequence ID" value="WAZ26879.1"/>
    <property type="molecule type" value="Genomic_DNA"/>
</dbReference>
<dbReference type="Proteomes" id="UP001164439">
    <property type="component" value="Chromosome"/>
</dbReference>
<organism evidence="2 3">
    <name type="scientific">Streptomyces cinnabarinus</name>
    <dbReference type="NCBI Taxonomy" id="67287"/>
    <lineage>
        <taxon>Bacteria</taxon>
        <taxon>Bacillati</taxon>
        <taxon>Actinomycetota</taxon>
        <taxon>Actinomycetes</taxon>
        <taxon>Kitasatosporales</taxon>
        <taxon>Streptomycetaceae</taxon>
        <taxon>Streptomyces</taxon>
    </lineage>
</organism>
<feature type="transmembrane region" description="Helical" evidence="1">
    <location>
        <begin position="497"/>
        <end position="515"/>
    </location>
</feature>
<reference evidence="2" key="1">
    <citation type="submission" date="2022-12" db="EMBL/GenBank/DDBJ databases">
        <authorList>
            <person name="Ruckert C."/>
            <person name="Busche T."/>
            <person name="Kalinowski J."/>
            <person name="Wittmann C."/>
        </authorList>
    </citation>
    <scope>NUCLEOTIDE SEQUENCE</scope>
    <source>
        <strain evidence="2">DSM 40467</strain>
    </source>
</reference>
<evidence type="ECO:0008006" key="4">
    <source>
        <dbReference type="Google" id="ProtNLM"/>
    </source>
</evidence>
<dbReference type="SUPFAM" id="SSF52540">
    <property type="entry name" value="P-loop containing nucleoside triphosphate hydrolases"/>
    <property type="match status" value="1"/>
</dbReference>
<dbReference type="InterPro" id="IPR027417">
    <property type="entry name" value="P-loop_NTPase"/>
</dbReference>
<keyword evidence="1" id="KW-1133">Transmembrane helix</keyword>
<name>A0ABY7KQN0_9ACTN</name>
<sequence length="670" mass="72356">MINNFFRPAVVLNGQGSHAEIHYTSVTITESGLDEAANQLADAVAGHWNREAGSRRLLKSQVPVHWRVSRHRLTTRVAAATAERGSPRFPPLPGLAPVTEESLRAGGSLADLHRVYGGLASGRVMIVGPAAAGKTSAAVVLLRAALEHRAEPASMPYRSGIPVPVLVTLDGWAPDDAKRDVVDWAVERLSSMHKGHRYLRPLLDTGRIALFVDGFDEVGEEVRALAVAALESAPFRVVLISRTEEAAHTAERELPAGAVALELDPVRPADAAEYLLDSLDDPAPAAWQKLVRQLLEEPDSAVARALADPLTVSLLAEVYAPHGPVEEVLGLADADAIRDHLLDHAVAAAYTRKPRPRGCRPYAPETAERTLRYLATRLTEEDTTVLCWWRIPSWPGQRSRAWFTGTAVTVVYLTVVVLALTAWIGPLWAAGAALMGWTLGTVDAGIRMSRLHHEQQLTSAGWRDVLPVLAVLGGLFDWIVVSGVAWFGLRFAGYPQNLLWCCLLGLPFGFGGMLMRGRAADLVARTIVAPFPLARRAREWIPELETATRVLGPRDVWRHHTRMLFPLGLLAGGAVGLYAGVLAATSNGAGFGLALGVAVGIGHALMAGVLSNAAIATALTGVQLSVREGTPLRLMAFLDDAHRRGLLRASGPAYEFRHVRLQERLARRPQ</sequence>
<feature type="transmembrane region" description="Helical" evidence="1">
    <location>
        <begin position="564"/>
        <end position="584"/>
    </location>
</feature>
<proteinExistence type="predicted"/>
<evidence type="ECO:0000313" key="3">
    <source>
        <dbReference type="Proteomes" id="UP001164439"/>
    </source>
</evidence>